<evidence type="ECO:0000256" key="8">
    <source>
        <dbReference type="ARBA" id="ARBA00023012"/>
    </source>
</evidence>
<evidence type="ECO:0000256" key="6">
    <source>
        <dbReference type="ARBA" id="ARBA00022777"/>
    </source>
</evidence>
<dbReference type="InterPro" id="IPR004358">
    <property type="entry name" value="Sig_transdc_His_kin-like_C"/>
</dbReference>
<evidence type="ECO:0000256" key="2">
    <source>
        <dbReference type="ARBA" id="ARBA00012438"/>
    </source>
</evidence>
<dbReference type="CDD" id="cd00130">
    <property type="entry name" value="PAS"/>
    <property type="match status" value="1"/>
</dbReference>
<dbReference type="GO" id="GO:0005524">
    <property type="term" value="F:ATP binding"/>
    <property type="evidence" value="ECO:0007669"/>
    <property type="project" value="UniProtKB-KW"/>
</dbReference>
<dbReference type="EMBL" id="CP092109">
    <property type="protein sequence ID" value="UWZ81257.1"/>
    <property type="molecule type" value="Genomic_DNA"/>
</dbReference>
<keyword evidence="5" id="KW-0547">Nucleotide-binding</keyword>
<sequence length="369" mass="40662">MHPTPPDPDSQNPQLYVRVLENVEDAVIALDLAGRVTLINPAAEVCTGISRRLALGRSFERLFQGQKAFCALVQAALLEGRAIINYEDILLHRPGTSSVPVSVSASPLLKEAGDQDGVVVILRDLSRVRELEEAVRRADRLSMVGTMAAGLAHEIKNPLGGIKGAAQLLDREAAELSHLREYTRVMIREVERVNGIIEELMDLASPRQPEMGEVHLGKILGDIVLFQKEALRHKEVEFILRLDPSIPPIRGDEHLLTRLFLNLIKNAGEAIEHQGTVEIVTRVASEFHLNQPGNRPIPFIVVEVRDTGKGITPAQMEQIFTPFFTTKTKGSGLGLAICQKIVTEHRGFLKVESRPGQGSSFIVSLPFCR</sequence>
<feature type="domain" description="PAS" evidence="10">
    <location>
        <begin position="12"/>
        <end position="58"/>
    </location>
</feature>
<accession>A0ABY5ZQ19</accession>
<evidence type="ECO:0000259" key="11">
    <source>
        <dbReference type="PROSITE" id="PS50113"/>
    </source>
</evidence>
<dbReference type="Gene3D" id="3.30.565.10">
    <property type="entry name" value="Histidine kinase-like ATPase, C-terminal domain"/>
    <property type="match status" value="1"/>
</dbReference>
<evidence type="ECO:0000256" key="5">
    <source>
        <dbReference type="ARBA" id="ARBA00022741"/>
    </source>
</evidence>
<dbReference type="InterPro" id="IPR036097">
    <property type="entry name" value="HisK_dim/P_sf"/>
</dbReference>
<dbReference type="InterPro" id="IPR000014">
    <property type="entry name" value="PAS"/>
</dbReference>
<dbReference type="Proteomes" id="UP001060414">
    <property type="component" value="Chromosome"/>
</dbReference>
<dbReference type="PANTHER" id="PTHR43065:SF10">
    <property type="entry name" value="PEROXIDE STRESS-ACTIVATED HISTIDINE KINASE MAK3"/>
    <property type="match status" value="1"/>
</dbReference>
<keyword evidence="6" id="KW-0418">Kinase</keyword>
<dbReference type="Pfam" id="PF08448">
    <property type="entry name" value="PAS_4"/>
    <property type="match status" value="1"/>
</dbReference>
<dbReference type="SUPFAM" id="SSF47384">
    <property type="entry name" value="Homodimeric domain of signal transducing histidine kinase"/>
    <property type="match status" value="1"/>
</dbReference>
<evidence type="ECO:0000259" key="10">
    <source>
        <dbReference type="PROSITE" id="PS50112"/>
    </source>
</evidence>
<evidence type="ECO:0000256" key="4">
    <source>
        <dbReference type="ARBA" id="ARBA00022679"/>
    </source>
</evidence>
<evidence type="ECO:0000259" key="9">
    <source>
        <dbReference type="PROSITE" id="PS50109"/>
    </source>
</evidence>
<dbReference type="PRINTS" id="PR00344">
    <property type="entry name" value="BCTRLSENSOR"/>
</dbReference>
<feature type="domain" description="PAC" evidence="11">
    <location>
        <begin position="84"/>
        <end position="137"/>
    </location>
</feature>
<keyword evidence="13" id="KW-1185">Reference proteome</keyword>
<dbReference type="RefSeq" id="WP_260749630.1">
    <property type="nucleotide sequence ID" value="NZ_CP092109.1"/>
</dbReference>
<gene>
    <name evidence="12" type="ORF">L9S41_07670</name>
</gene>
<organism evidence="12 13">
    <name type="scientific">Geoalkalibacter halelectricus</name>
    <dbReference type="NCBI Taxonomy" id="2847045"/>
    <lineage>
        <taxon>Bacteria</taxon>
        <taxon>Pseudomonadati</taxon>
        <taxon>Thermodesulfobacteriota</taxon>
        <taxon>Desulfuromonadia</taxon>
        <taxon>Desulfuromonadales</taxon>
        <taxon>Geoalkalibacteraceae</taxon>
        <taxon>Geoalkalibacter</taxon>
    </lineage>
</organism>
<dbReference type="InterPro" id="IPR013656">
    <property type="entry name" value="PAS_4"/>
</dbReference>
<dbReference type="Gene3D" id="1.10.287.130">
    <property type="match status" value="1"/>
</dbReference>
<dbReference type="EC" id="2.7.13.3" evidence="2"/>
<dbReference type="InterPro" id="IPR000700">
    <property type="entry name" value="PAS-assoc_C"/>
</dbReference>
<dbReference type="InterPro" id="IPR003594">
    <property type="entry name" value="HATPase_dom"/>
</dbReference>
<evidence type="ECO:0000256" key="3">
    <source>
        <dbReference type="ARBA" id="ARBA00022553"/>
    </source>
</evidence>
<name>A0ABY5ZQ19_9BACT</name>
<dbReference type="NCBIfam" id="TIGR00229">
    <property type="entry name" value="sensory_box"/>
    <property type="match status" value="1"/>
</dbReference>
<dbReference type="PROSITE" id="PS50113">
    <property type="entry name" value="PAC"/>
    <property type="match status" value="1"/>
</dbReference>
<dbReference type="SMART" id="SM00387">
    <property type="entry name" value="HATPase_c"/>
    <property type="match status" value="1"/>
</dbReference>
<dbReference type="SMART" id="SM00091">
    <property type="entry name" value="PAS"/>
    <property type="match status" value="1"/>
</dbReference>
<dbReference type="PROSITE" id="PS50112">
    <property type="entry name" value="PAS"/>
    <property type="match status" value="1"/>
</dbReference>
<dbReference type="CDD" id="cd00082">
    <property type="entry name" value="HisKA"/>
    <property type="match status" value="1"/>
</dbReference>
<dbReference type="Pfam" id="PF02518">
    <property type="entry name" value="HATPase_c"/>
    <property type="match status" value="1"/>
</dbReference>
<evidence type="ECO:0000313" key="13">
    <source>
        <dbReference type="Proteomes" id="UP001060414"/>
    </source>
</evidence>
<dbReference type="PROSITE" id="PS50109">
    <property type="entry name" value="HIS_KIN"/>
    <property type="match status" value="1"/>
</dbReference>
<dbReference type="SUPFAM" id="SSF55785">
    <property type="entry name" value="PYP-like sensor domain (PAS domain)"/>
    <property type="match status" value="1"/>
</dbReference>
<feature type="domain" description="Histidine kinase" evidence="9">
    <location>
        <begin position="150"/>
        <end position="369"/>
    </location>
</feature>
<dbReference type="InterPro" id="IPR035965">
    <property type="entry name" value="PAS-like_dom_sf"/>
</dbReference>
<dbReference type="SMART" id="SM00388">
    <property type="entry name" value="HisKA"/>
    <property type="match status" value="1"/>
</dbReference>
<keyword evidence="4" id="KW-0808">Transferase</keyword>
<dbReference type="InterPro" id="IPR005467">
    <property type="entry name" value="His_kinase_dom"/>
</dbReference>
<dbReference type="InterPro" id="IPR036890">
    <property type="entry name" value="HATPase_C_sf"/>
</dbReference>
<dbReference type="Gene3D" id="3.30.450.20">
    <property type="entry name" value="PAS domain"/>
    <property type="match status" value="1"/>
</dbReference>
<dbReference type="InterPro" id="IPR003661">
    <property type="entry name" value="HisK_dim/P_dom"/>
</dbReference>
<comment type="catalytic activity">
    <reaction evidence="1">
        <text>ATP + protein L-histidine = ADP + protein N-phospho-L-histidine.</text>
        <dbReference type="EC" id="2.7.13.3"/>
    </reaction>
</comment>
<dbReference type="SUPFAM" id="SSF55874">
    <property type="entry name" value="ATPase domain of HSP90 chaperone/DNA topoisomerase II/histidine kinase"/>
    <property type="match status" value="1"/>
</dbReference>
<keyword evidence="3" id="KW-0597">Phosphoprotein</keyword>
<proteinExistence type="predicted"/>
<keyword evidence="7 12" id="KW-0067">ATP-binding</keyword>
<reference evidence="12" key="1">
    <citation type="journal article" date="2022" name="Environ. Microbiol.">
        <title>Geoalkalibacter halelectricus SAP #1 sp. nov. possessing extracellular electron transfer and mineral#reducing capabilities from a haloalkaline environment.</title>
        <authorList>
            <person name="Yadav S."/>
            <person name="Singh R."/>
            <person name="Sundharam S.S."/>
            <person name="Chaudhary S."/>
            <person name="Krishnamurthi S."/>
            <person name="Patil S.A."/>
        </authorList>
    </citation>
    <scope>NUCLEOTIDE SEQUENCE</scope>
    <source>
        <strain evidence="12">SAP-1</strain>
    </source>
</reference>
<dbReference type="PANTHER" id="PTHR43065">
    <property type="entry name" value="SENSOR HISTIDINE KINASE"/>
    <property type="match status" value="1"/>
</dbReference>
<protein>
    <recommendedName>
        <fullName evidence="2">histidine kinase</fullName>
        <ecNumber evidence="2">2.7.13.3</ecNumber>
    </recommendedName>
</protein>
<evidence type="ECO:0000256" key="7">
    <source>
        <dbReference type="ARBA" id="ARBA00022840"/>
    </source>
</evidence>
<keyword evidence="8" id="KW-0902">Two-component regulatory system</keyword>
<evidence type="ECO:0000256" key="1">
    <source>
        <dbReference type="ARBA" id="ARBA00000085"/>
    </source>
</evidence>
<evidence type="ECO:0000313" key="12">
    <source>
        <dbReference type="EMBL" id="UWZ81257.1"/>
    </source>
</evidence>
<dbReference type="Pfam" id="PF00512">
    <property type="entry name" value="HisKA"/>
    <property type="match status" value="1"/>
</dbReference>